<dbReference type="PANTHER" id="PTHR46795:SF3">
    <property type="entry name" value="ABC TRANSPORTER PERMEASE"/>
    <property type="match status" value="1"/>
</dbReference>
<evidence type="ECO:0000313" key="8">
    <source>
        <dbReference type="EMBL" id="MFD2043466.1"/>
    </source>
</evidence>
<keyword evidence="3 6" id="KW-0812">Transmembrane</keyword>
<feature type="transmembrane region" description="Helical" evidence="6">
    <location>
        <begin position="55"/>
        <end position="75"/>
    </location>
</feature>
<organism evidence="8 9">
    <name type="scientific">Ornithinibacillus salinisoli</name>
    <dbReference type="NCBI Taxonomy" id="1848459"/>
    <lineage>
        <taxon>Bacteria</taxon>
        <taxon>Bacillati</taxon>
        <taxon>Bacillota</taxon>
        <taxon>Bacilli</taxon>
        <taxon>Bacillales</taxon>
        <taxon>Bacillaceae</taxon>
        <taxon>Ornithinibacillus</taxon>
    </lineage>
</organism>
<proteinExistence type="inferred from homology"/>
<feature type="transmembrane region" description="Helical" evidence="6">
    <location>
        <begin position="617"/>
        <end position="642"/>
    </location>
</feature>
<evidence type="ECO:0000256" key="2">
    <source>
        <dbReference type="ARBA" id="ARBA00022475"/>
    </source>
</evidence>
<dbReference type="InterPro" id="IPR027022">
    <property type="entry name" value="ABC_permease_BceB-typ"/>
</dbReference>
<feature type="transmembrane region" description="Helical" evidence="6">
    <location>
        <begin position="587"/>
        <end position="605"/>
    </location>
</feature>
<dbReference type="InterPro" id="IPR003838">
    <property type="entry name" value="ABC3_permease_C"/>
</dbReference>
<dbReference type="Proteomes" id="UP001597383">
    <property type="component" value="Unassembled WGS sequence"/>
</dbReference>
<protein>
    <submittedName>
        <fullName evidence="8">ABC transporter permease</fullName>
    </submittedName>
</protein>
<feature type="transmembrane region" description="Helical" evidence="6">
    <location>
        <begin position="291"/>
        <end position="314"/>
    </location>
</feature>
<dbReference type="InterPro" id="IPR052536">
    <property type="entry name" value="ABC-4_Integral_Memb_Prot"/>
</dbReference>
<gene>
    <name evidence="8" type="ORF">ACFSJF_04145</name>
</gene>
<dbReference type="RefSeq" id="WP_377555194.1">
    <property type="nucleotide sequence ID" value="NZ_JBHUHQ010000009.1"/>
</dbReference>
<feature type="transmembrane region" description="Helical" evidence="6">
    <location>
        <begin position="155"/>
        <end position="176"/>
    </location>
</feature>
<keyword evidence="9" id="KW-1185">Reference proteome</keyword>
<comment type="caution">
    <text evidence="8">The sequence shown here is derived from an EMBL/GenBank/DDBJ whole genome shotgun (WGS) entry which is preliminary data.</text>
</comment>
<dbReference type="PANTHER" id="PTHR46795">
    <property type="entry name" value="ABC TRANSPORTER PERMEASE-RELATED-RELATED"/>
    <property type="match status" value="1"/>
</dbReference>
<evidence type="ECO:0000256" key="6">
    <source>
        <dbReference type="PIRNR" id="PIRNR018968"/>
    </source>
</evidence>
<evidence type="ECO:0000256" key="4">
    <source>
        <dbReference type="ARBA" id="ARBA00022989"/>
    </source>
</evidence>
<feature type="transmembrane region" description="Helical" evidence="6">
    <location>
        <begin position="197"/>
        <end position="218"/>
    </location>
</feature>
<feature type="transmembrane region" description="Helical" evidence="6">
    <location>
        <begin position="18"/>
        <end position="35"/>
    </location>
</feature>
<comment type="subcellular location">
    <subcellularLocation>
        <location evidence="1 6">Cell membrane</location>
        <topology evidence="1 6">Multi-pass membrane protein</topology>
    </subcellularLocation>
</comment>
<dbReference type="EMBL" id="JBHUHQ010000009">
    <property type="protein sequence ID" value="MFD2043466.1"/>
    <property type="molecule type" value="Genomic_DNA"/>
</dbReference>
<keyword evidence="4 6" id="KW-1133">Transmembrane helix</keyword>
<feature type="transmembrane region" description="Helical" evidence="6">
    <location>
        <begin position="530"/>
        <end position="552"/>
    </location>
</feature>
<evidence type="ECO:0000313" key="9">
    <source>
        <dbReference type="Proteomes" id="UP001597383"/>
    </source>
</evidence>
<reference evidence="9" key="1">
    <citation type="journal article" date="2019" name="Int. J. Syst. Evol. Microbiol.">
        <title>The Global Catalogue of Microorganisms (GCM) 10K type strain sequencing project: providing services to taxonomists for standard genome sequencing and annotation.</title>
        <authorList>
            <consortium name="The Broad Institute Genomics Platform"/>
            <consortium name="The Broad Institute Genome Sequencing Center for Infectious Disease"/>
            <person name="Wu L."/>
            <person name="Ma J."/>
        </authorList>
    </citation>
    <scope>NUCLEOTIDE SEQUENCE [LARGE SCALE GENOMIC DNA]</scope>
    <source>
        <strain evidence="9">R28</strain>
    </source>
</reference>
<feature type="transmembrane region" description="Helical" evidence="6">
    <location>
        <begin position="109"/>
        <end position="135"/>
    </location>
</feature>
<dbReference type="Pfam" id="PF02687">
    <property type="entry name" value="FtsX"/>
    <property type="match status" value="1"/>
</dbReference>
<feature type="transmembrane region" description="Helical" evidence="6">
    <location>
        <begin position="233"/>
        <end position="252"/>
    </location>
</feature>
<dbReference type="PIRSF" id="PIRSF018968">
    <property type="entry name" value="ABC_permease_BceB"/>
    <property type="match status" value="1"/>
</dbReference>
<evidence type="ECO:0000256" key="1">
    <source>
        <dbReference type="ARBA" id="ARBA00004651"/>
    </source>
</evidence>
<comment type="similarity">
    <text evidence="6">Belongs to the ABC-4 integral membrane protein family.</text>
</comment>
<keyword evidence="5 6" id="KW-0472">Membrane</keyword>
<accession>A0ABW4VXP2</accession>
<evidence type="ECO:0000256" key="5">
    <source>
        <dbReference type="ARBA" id="ARBA00023136"/>
    </source>
</evidence>
<keyword evidence="6" id="KW-0813">Transport</keyword>
<evidence type="ECO:0000259" key="7">
    <source>
        <dbReference type="Pfam" id="PF02687"/>
    </source>
</evidence>
<name>A0ABW4VXP2_9BACI</name>
<evidence type="ECO:0000256" key="3">
    <source>
        <dbReference type="ARBA" id="ARBA00022692"/>
    </source>
</evidence>
<sequence length="650" mass="73730">MNIKHLIYRNLKKNLKNYYLYVFALIFSVALYFAFVTLQYDPSMDEAKGSIKGAAAIKAGSIILIMIVTIFLLYANNLFIKRRSKEIGLFQLIGMTKGQIFRILSMENIMLYFGSMFVGIFIGFSMSRLAMMILLKVIGIEAVATLRFSTEALTQTILVFACIYVLILLMNFIFIRRQNILSLFRVNSTTEDTVKKLSLTQVILGVLGIGFIAFGYYLSTRLFSGDFVGMNELFMAMIAILGSVILGTFLFYKGSVSFIFNIIRKKKDGYVNVKDVLSLSSIMFRMRSNSLLLTIITTVSALALGLLSLSYISYYSAEKTAEQSVPNHFSIPDEEHAEQFTTTLDNHDIAYTTTKMNLLEIEVDISDILGSYDEMNLNFDPGLTAMTVVSDEFIDDLDISTKETIFINSNEALLQFLTLEESGHVNFIGDHNTIELAYIGIENKSILPLRLTQGGFPAAVVDHEIYQQLEEGLNPDTLEEMEFPVYVGIDIERSRDLEEANDIFQQDVSKWAGHESRLELSQNQKQTMGLIMFIVGFLGLTFLITSGCILYFKQMDESEDEKSNYTILRKLGFTQHDLLKGIRAKQIFNFGIPLVVGLSHSYFAVKSGWFFFGTEMWTPMIMVMIFYTALYSVFGFLSVLYYKRVIKEAL</sequence>
<keyword evidence="2 6" id="KW-1003">Cell membrane</keyword>
<feature type="domain" description="ABC3 transporter permease C-terminal" evidence="7">
    <location>
        <begin position="61"/>
        <end position="180"/>
    </location>
</feature>